<keyword evidence="3" id="KW-1185">Reference proteome</keyword>
<dbReference type="Proteomes" id="UP000291084">
    <property type="component" value="Chromosome 3"/>
</dbReference>
<evidence type="ECO:0000313" key="2">
    <source>
        <dbReference type="EMBL" id="BAT82429.1"/>
    </source>
</evidence>
<gene>
    <name evidence="2" type="primary">Vigan.03G244500</name>
    <name evidence="2" type="ORF">VIGAN_03244500</name>
</gene>
<feature type="compositionally biased region" description="Basic and acidic residues" evidence="1">
    <location>
        <begin position="85"/>
        <end position="99"/>
    </location>
</feature>
<name>A0A0S3RPB6_PHAAN</name>
<feature type="region of interest" description="Disordered" evidence="1">
    <location>
        <begin position="78"/>
        <end position="99"/>
    </location>
</feature>
<sequence length="99" mass="11351">MLYPKLSPLTSIPSLLPRLLGFLQVMFKNSKARVTLPFSHQLGCSPKSLLPSPSFYLLKVTYKPLKFRRHVPKKIVSTQAKWRKKKEDNDSSTHKNEGV</sequence>
<accession>A0A0S3RPB6</accession>
<reference evidence="2 3" key="1">
    <citation type="journal article" date="2015" name="Sci. Rep.">
        <title>The power of single molecule real-time sequencing technology in the de novo assembly of a eukaryotic genome.</title>
        <authorList>
            <person name="Sakai H."/>
            <person name="Naito K."/>
            <person name="Ogiso-Tanaka E."/>
            <person name="Takahashi Y."/>
            <person name="Iseki K."/>
            <person name="Muto C."/>
            <person name="Satou K."/>
            <person name="Teruya K."/>
            <person name="Shiroma A."/>
            <person name="Shimoji M."/>
            <person name="Hirano T."/>
            <person name="Itoh T."/>
            <person name="Kaga A."/>
            <person name="Tomooka N."/>
        </authorList>
    </citation>
    <scope>NUCLEOTIDE SEQUENCE [LARGE SCALE GENOMIC DNA]</scope>
    <source>
        <strain evidence="3">cv. Shumari</strain>
    </source>
</reference>
<evidence type="ECO:0000313" key="3">
    <source>
        <dbReference type="Proteomes" id="UP000291084"/>
    </source>
</evidence>
<feature type="non-terminal residue" evidence="2">
    <location>
        <position position="99"/>
    </location>
</feature>
<evidence type="ECO:0000256" key="1">
    <source>
        <dbReference type="SAM" id="MobiDB-lite"/>
    </source>
</evidence>
<dbReference type="EMBL" id="AP015036">
    <property type="protein sequence ID" value="BAT82429.1"/>
    <property type="molecule type" value="Genomic_DNA"/>
</dbReference>
<proteinExistence type="predicted"/>
<dbReference type="AlphaFoldDB" id="A0A0S3RPB6"/>
<protein>
    <submittedName>
        <fullName evidence="2">Uncharacterized protein</fullName>
    </submittedName>
</protein>
<organism evidence="2 3">
    <name type="scientific">Vigna angularis var. angularis</name>
    <dbReference type="NCBI Taxonomy" id="157739"/>
    <lineage>
        <taxon>Eukaryota</taxon>
        <taxon>Viridiplantae</taxon>
        <taxon>Streptophyta</taxon>
        <taxon>Embryophyta</taxon>
        <taxon>Tracheophyta</taxon>
        <taxon>Spermatophyta</taxon>
        <taxon>Magnoliopsida</taxon>
        <taxon>eudicotyledons</taxon>
        <taxon>Gunneridae</taxon>
        <taxon>Pentapetalae</taxon>
        <taxon>rosids</taxon>
        <taxon>fabids</taxon>
        <taxon>Fabales</taxon>
        <taxon>Fabaceae</taxon>
        <taxon>Papilionoideae</taxon>
        <taxon>50 kb inversion clade</taxon>
        <taxon>NPAAA clade</taxon>
        <taxon>indigoferoid/millettioid clade</taxon>
        <taxon>Phaseoleae</taxon>
        <taxon>Vigna</taxon>
    </lineage>
</organism>